<dbReference type="STRING" id="231916.A0A409Y4W6"/>
<evidence type="ECO:0000313" key="3">
    <source>
        <dbReference type="Proteomes" id="UP000284706"/>
    </source>
</evidence>
<name>A0A409Y4W6_9AGAR</name>
<reference evidence="2 3" key="1">
    <citation type="journal article" date="2018" name="Evol. Lett.">
        <title>Horizontal gene cluster transfer increased hallucinogenic mushroom diversity.</title>
        <authorList>
            <person name="Reynolds H.T."/>
            <person name="Vijayakumar V."/>
            <person name="Gluck-Thaler E."/>
            <person name="Korotkin H.B."/>
            <person name="Matheny P.B."/>
            <person name="Slot J.C."/>
        </authorList>
    </citation>
    <scope>NUCLEOTIDE SEQUENCE [LARGE SCALE GENOMIC DNA]</scope>
    <source>
        <strain evidence="2 3">SRW20</strain>
    </source>
</reference>
<comment type="caution">
    <text evidence="2">The sequence shown here is derived from an EMBL/GenBank/DDBJ whole genome shotgun (WGS) entry which is preliminary data.</text>
</comment>
<dbReference type="InterPro" id="IPR041078">
    <property type="entry name" value="Plavaka"/>
</dbReference>
<proteinExistence type="predicted"/>
<keyword evidence="3" id="KW-1185">Reference proteome</keyword>
<feature type="compositionally biased region" description="Basic and acidic residues" evidence="1">
    <location>
        <begin position="148"/>
        <end position="167"/>
    </location>
</feature>
<evidence type="ECO:0000256" key="1">
    <source>
        <dbReference type="SAM" id="MobiDB-lite"/>
    </source>
</evidence>
<evidence type="ECO:0008006" key="4">
    <source>
        <dbReference type="Google" id="ProtNLM"/>
    </source>
</evidence>
<dbReference type="Proteomes" id="UP000284706">
    <property type="component" value="Unassembled WGS sequence"/>
</dbReference>
<sequence length="973" mass="110672">MSNVFDCKGCDSAGFTWRGFVQHVRHSKDDLCRTAFEARYGFKDKPEPEGDSALEPAIVPFEGDALGSAEDYAMDDFGQAVKDDTDMAPPETSADVSEEDDDLRVLQAELEDSWEPDRPEAPLNAPVEDPEVPPDTNGPAGDGQDLADQLRDGRTRAEEPVLGEGDHGPTPSVRTRFSEKHRSSRCGQKLDQREAFDDRYRFRVNGDNNPYDLLAIEGIVEALNLSYKSSDGLNKIIDENFPGRPFFVPHEIVTNGEAFEFFARDIIECIKALWGDMDFVIDLIFEPERHYADKDRTIRIYHDMHTGKWWWDTHKAVEARNKGKKCTVVPFIISSDKTQLTQFRNETAYPVYITIGNLPKHIRRKPSRQGQILLAYLPTTKLDHITNKAARRRTLINLFHNCMKFIVKPLEKAGIDGIVMVSGDGAARHCFPIFAGYVGDYPEQVLVSVVKNGDCVICDVDRDLLEDLDSTGPPRDVRPVLEALEKVKDGPRAFVEACSKLGIKAVSTPFCKDLPHVNIYDSITPDILHQLYQGVIKHLVLWVRSACTDVELDARCRRLSPNHNIRLFLKGLSPLSRITGTEHDQICRILLGLIMDIRLPNNLSNVKLVRAVRAALDFLYLAKCPVHTSETLERLDDALGRFHANRDIFISLEIRSNFNIPKFHYMGHYRHFIERFGTADNFNTEYTERLHIDLAKDAYRASNHKDEYPQMTAWLDRKEKVLQHDKYIRRRLETSANNGTASHSMKRPFVRDVYGASFFEAALSRFVIQHQHPEYTKAQIEAASNRISLPFYKVSVYHRLKFISRDPYALFPNQKDVVDSIHVEPESRDRNGKVIPGRFDTAVVNFNSGGEVGVRGYAVAQVRCIFSLPPSAVPALFPQGSPSDHFAYVEWFTPFTKAIFDRNSQLYRIERLVVHGEQQASVIPISLIRQSVHLFPKFGPEAPVHWKSSNVLVEAKAFYVNPFSDRFQYSTLF</sequence>
<organism evidence="2 3">
    <name type="scientific">Gymnopilus dilepis</name>
    <dbReference type="NCBI Taxonomy" id="231916"/>
    <lineage>
        <taxon>Eukaryota</taxon>
        <taxon>Fungi</taxon>
        <taxon>Dikarya</taxon>
        <taxon>Basidiomycota</taxon>
        <taxon>Agaricomycotina</taxon>
        <taxon>Agaricomycetes</taxon>
        <taxon>Agaricomycetidae</taxon>
        <taxon>Agaricales</taxon>
        <taxon>Agaricineae</taxon>
        <taxon>Hymenogastraceae</taxon>
        <taxon>Gymnopilus</taxon>
    </lineage>
</organism>
<dbReference type="AlphaFoldDB" id="A0A409Y4W6"/>
<dbReference type="EMBL" id="NHYE01001152">
    <property type="protein sequence ID" value="PPQ98035.1"/>
    <property type="molecule type" value="Genomic_DNA"/>
</dbReference>
<dbReference type="OrthoDB" id="2576233at2759"/>
<feature type="region of interest" description="Disordered" evidence="1">
    <location>
        <begin position="81"/>
        <end position="189"/>
    </location>
</feature>
<dbReference type="InParanoid" id="A0A409Y4W6"/>
<accession>A0A409Y4W6</accession>
<protein>
    <recommendedName>
        <fullName evidence="4">C2H2-type domain-containing protein</fullName>
    </recommendedName>
</protein>
<evidence type="ECO:0000313" key="2">
    <source>
        <dbReference type="EMBL" id="PPQ98035.1"/>
    </source>
</evidence>
<gene>
    <name evidence="2" type="ORF">CVT26_003097</name>
</gene>
<dbReference type="Pfam" id="PF18759">
    <property type="entry name" value="Plavaka"/>
    <property type="match status" value="1"/>
</dbReference>